<dbReference type="EMBL" id="JAAAIM010000020">
    <property type="protein sequence ID" value="KAG0297917.1"/>
    <property type="molecule type" value="Genomic_DNA"/>
</dbReference>
<reference evidence="2 3" key="1">
    <citation type="journal article" date="2020" name="Fungal Divers.">
        <title>Resolving the Mortierellaceae phylogeny through synthesis of multi-gene phylogenetics and phylogenomics.</title>
        <authorList>
            <person name="Vandepol N."/>
            <person name="Liber J."/>
            <person name="Desiro A."/>
            <person name="Na H."/>
            <person name="Kennedy M."/>
            <person name="Barry K."/>
            <person name="Grigoriev I.V."/>
            <person name="Miller A.N."/>
            <person name="O'Donnell K."/>
            <person name="Stajich J.E."/>
            <person name="Bonito G."/>
        </authorList>
    </citation>
    <scope>NUCLEOTIDE SEQUENCE [LARGE SCALE GENOMIC DNA]</scope>
    <source>
        <strain evidence="2 3">AD045</strain>
    </source>
</reference>
<evidence type="ECO:0000313" key="3">
    <source>
        <dbReference type="Proteomes" id="UP001194696"/>
    </source>
</evidence>
<organism evidence="2 3">
    <name type="scientific">Linnemannia gamsii</name>
    <dbReference type="NCBI Taxonomy" id="64522"/>
    <lineage>
        <taxon>Eukaryota</taxon>
        <taxon>Fungi</taxon>
        <taxon>Fungi incertae sedis</taxon>
        <taxon>Mucoromycota</taxon>
        <taxon>Mortierellomycotina</taxon>
        <taxon>Mortierellomycetes</taxon>
        <taxon>Mortierellales</taxon>
        <taxon>Mortierellaceae</taxon>
        <taxon>Linnemannia</taxon>
    </lineage>
</organism>
<protein>
    <submittedName>
        <fullName evidence="2">Uncharacterized protein</fullName>
    </submittedName>
</protein>
<dbReference type="Proteomes" id="UP001194696">
    <property type="component" value="Unassembled WGS sequence"/>
</dbReference>
<feature type="region of interest" description="Disordered" evidence="1">
    <location>
        <begin position="21"/>
        <end position="112"/>
    </location>
</feature>
<evidence type="ECO:0000313" key="2">
    <source>
        <dbReference type="EMBL" id="KAG0297917.1"/>
    </source>
</evidence>
<name>A0ABQ7KI41_9FUNG</name>
<feature type="compositionally biased region" description="Low complexity" evidence="1">
    <location>
        <begin position="50"/>
        <end position="82"/>
    </location>
</feature>
<gene>
    <name evidence="2" type="ORF">BGZ96_004270</name>
</gene>
<comment type="caution">
    <text evidence="2">The sequence shown here is derived from an EMBL/GenBank/DDBJ whole genome shotgun (WGS) entry which is preliminary data.</text>
</comment>
<accession>A0ABQ7KI41</accession>
<proteinExistence type="predicted"/>
<evidence type="ECO:0000256" key="1">
    <source>
        <dbReference type="SAM" id="MobiDB-lite"/>
    </source>
</evidence>
<dbReference type="InterPro" id="IPR011050">
    <property type="entry name" value="Pectin_lyase_fold/virulence"/>
</dbReference>
<keyword evidence="3" id="KW-1185">Reference proteome</keyword>
<sequence>MSLEQFGKRAGRMVANRMMDYLNDANKAPPVPPRQSFPSQSQAHQAMVASQYPAHQPQYQQQPYPAGYSQQQQQQQQQQQPFSAPPPPYEETSPAHGGRTDTGNLDALKVPDPYGNTMPDFSRVGYREGHVRIPMVPVRLVVEPSLDPFSDDTTRIQAAIDEVGRLPLECVGQDGARIRGAVLLKAGTYRVGGALILNASGVVLRGEGQDDGGTIIVATGNIQRDFILVNGMLQSEMGSVEMQRAKARTREMMPTNGYKGSRKPDTYTQSGIYVAAGSNQIPVLDTKGYNVGDCIVIERPGSDEWIKDIGMDKLPPRPGNGNPSTQWTAKSFTFRFERRIIAIDQATRTFTIDIPMVMCLDPKYPPARIYDLIHKFPTVSDVGVENLRLMSESDPCNPEDESHGWYGIVVDNTINGWVADVTTMHFVSGIFASVWSRYITIQDCSVLYPVSKPTEGGRRYQFNLSGQMGLVKRCFTNKARHDFITLGRVCGPNVFVDSTGEDGNNDTGPHERWAMGVLYDNITCNTINIRQRSWMGSGQGWAGAFHVVYNCTGNSNNNCFQDAPGVTNWIIGFKSGMTKKPMFDGPPCEHICHRHPVEPRSLYWAQLVARMNGDIQLVKSNVGAQAKMRYPQRC</sequence>
<dbReference type="InterPro" id="IPR012334">
    <property type="entry name" value="Pectin_lyas_fold"/>
</dbReference>
<dbReference type="SUPFAM" id="SSF51126">
    <property type="entry name" value="Pectin lyase-like"/>
    <property type="match status" value="1"/>
</dbReference>
<dbReference type="Gene3D" id="2.160.20.10">
    <property type="entry name" value="Single-stranded right-handed beta-helix, Pectin lyase-like"/>
    <property type="match status" value="1"/>
</dbReference>